<evidence type="ECO:0000256" key="6">
    <source>
        <dbReference type="ARBA" id="ARBA00022826"/>
    </source>
</evidence>
<evidence type="ECO:0000256" key="1">
    <source>
        <dbReference type="ARBA" id="ARBA00004141"/>
    </source>
</evidence>
<keyword evidence="11" id="KW-0407">Ion channel</keyword>
<comment type="catalytic activity">
    <reaction evidence="12">
        <text>K(+)(in) = K(+)(out)</text>
        <dbReference type="Rhea" id="RHEA:29463"/>
        <dbReference type="ChEBI" id="CHEBI:29103"/>
    </reaction>
</comment>
<keyword evidence="8 13" id="KW-1133">Transmembrane helix</keyword>
<dbReference type="RefSeq" id="WP_124025992.1">
    <property type="nucleotide sequence ID" value="NZ_JBHRSN010000005.1"/>
</dbReference>
<comment type="subcellular location">
    <subcellularLocation>
        <location evidence="1">Membrane</location>
        <topology evidence="1">Multi-pass membrane protein</topology>
    </subcellularLocation>
</comment>
<keyword evidence="15" id="KW-1185">Reference proteome</keyword>
<proteinExistence type="inferred from homology"/>
<reference evidence="14 15" key="1">
    <citation type="submission" date="2018-11" db="EMBL/GenBank/DDBJ databases">
        <authorList>
            <person name="Ye M.-Q."/>
            <person name="Du Z.-J."/>
        </authorList>
    </citation>
    <scope>NUCLEOTIDE SEQUENCE [LARGE SCALE GENOMIC DNA]</scope>
    <source>
        <strain evidence="14 15">U0105</strain>
    </source>
</reference>
<dbReference type="OrthoDB" id="7570568at2"/>
<dbReference type="GO" id="GO:0016020">
    <property type="term" value="C:membrane"/>
    <property type="evidence" value="ECO:0007669"/>
    <property type="project" value="UniProtKB-SubCell"/>
</dbReference>
<evidence type="ECO:0000256" key="5">
    <source>
        <dbReference type="ARBA" id="ARBA00022692"/>
    </source>
</evidence>
<keyword evidence="9" id="KW-0406">Ion transport</keyword>
<evidence type="ECO:0000256" key="3">
    <source>
        <dbReference type="ARBA" id="ARBA00022448"/>
    </source>
</evidence>
<keyword evidence="10 13" id="KW-0472">Membrane</keyword>
<dbReference type="InterPro" id="IPR010617">
    <property type="entry name" value="TMEM175-like"/>
</dbReference>
<dbReference type="Pfam" id="PF06736">
    <property type="entry name" value="TMEM175"/>
    <property type="match status" value="1"/>
</dbReference>
<evidence type="ECO:0000256" key="9">
    <source>
        <dbReference type="ARBA" id="ARBA00023065"/>
    </source>
</evidence>
<gene>
    <name evidence="14" type="ORF">DRW07_00825</name>
</gene>
<keyword evidence="7" id="KW-0630">Potassium</keyword>
<evidence type="ECO:0000256" key="7">
    <source>
        <dbReference type="ARBA" id="ARBA00022958"/>
    </source>
</evidence>
<evidence type="ECO:0000256" key="13">
    <source>
        <dbReference type="SAM" id="Phobius"/>
    </source>
</evidence>
<feature type="transmembrane region" description="Helical" evidence="13">
    <location>
        <begin position="178"/>
        <end position="198"/>
    </location>
</feature>
<feature type="transmembrane region" description="Helical" evidence="13">
    <location>
        <begin position="58"/>
        <end position="75"/>
    </location>
</feature>
<sequence>MDEQGKQQFKMRGEAMTRIEIFVAAAFAFAITMLIISLDDMPRNMDEFKMAIRNIPSFLMSSALIIYVWHIHANWSRHYGLEDRMTVFLSSVLICIVLIFMYPLRLMMQGLFFIVSDGYFPLGIELDGYDNLRMMFLFYAIGFLALTVNFWALYAYARHLRVKLALSELELKYTRENEISWLLNCVISAAVITVMVFIPDNLLIYSPHLFFLLFTTSYIVKKLNVIKA</sequence>
<dbReference type="AlphaFoldDB" id="A0A3N5Y3R4"/>
<evidence type="ECO:0000313" key="14">
    <source>
        <dbReference type="EMBL" id="RPJ67990.1"/>
    </source>
</evidence>
<evidence type="ECO:0000313" key="15">
    <source>
        <dbReference type="Proteomes" id="UP000275281"/>
    </source>
</evidence>
<dbReference type="EMBL" id="RPOK01000001">
    <property type="protein sequence ID" value="RPJ67990.1"/>
    <property type="molecule type" value="Genomic_DNA"/>
</dbReference>
<comment type="similarity">
    <text evidence="2">Belongs to the TMEM175 family.</text>
</comment>
<accession>A0A3N5Y3R4</accession>
<evidence type="ECO:0000256" key="8">
    <source>
        <dbReference type="ARBA" id="ARBA00022989"/>
    </source>
</evidence>
<dbReference type="Proteomes" id="UP000275281">
    <property type="component" value="Unassembled WGS sequence"/>
</dbReference>
<keyword evidence="6" id="KW-0631">Potassium channel</keyword>
<dbReference type="GO" id="GO:0015252">
    <property type="term" value="F:proton channel activity"/>
    <property type="evidence" value="ECO:0007669"/>
    <property type="project" value="InterPro"/>
</dbReference>
<name>A0A3N5Y3R4_9ALTE</name>
<feature type="transmembrane region" description="Helical" evidence="13">
    <location>
        <begin position="204"/>
        <end position="220"/>
    </location>
</feature>
<evidence type="ECO:0000256" key="10">
    <source>
        <dbReference type="ARBA" id="ARBA00023136"/>
    </source>
</evidence>
<keyword evidence="4" id="KW-0633">Potassium transport</keyword>
<feature type="transmembrane region" description="Helical" evidence="13">
    <location>
        <begin position="21"/>
        <end position="38"/>
    </location>
</feature>
<feature type="transmembrane region" description="Helical" evidence="13">
    <location>
        <begin position="136"/>
        <end position="157"/>
    </location>
</feature>
<keyword evidence="5 13" id="KW-0812">Transmembrane</keyword>
<protein>
    <submittedName>
        <fullName evidence="14">DUF1211 domain-containing protein</fullName>
    </submittedName>
</protein>
<evidence type="ECO:0000256" key="4">
    <source>
        <dbReference type="ARBA" id="ARBA00022538"/>
    </source>
</evidence>
<evidence type="ECO:0000256" key="12">
    <source>
        <dbReference type="ARBA" id="ARBA00034430"/>
    </source>
</evidence>
<comment type="caution">
    <text evidence="14">The sequence shown here is derived from an EMBL/GenBank/DDBJ whole genome shotgun (WGS) entry which is preliminary data.</text>
</comment>
<keyword evidence="3" id="KW-0813">Transport</keyword>
<feature type="transmembrane region" description="Helical" evidence="13">
    <location>
        <begin position="87"/>
        <end position="116"/>
    </location>
</feature>
<evidence type="ECO:0000256" key="11">
    <source>
        <dbReference type="ARBA" id="ARBA00023303"/>
    </source>
</evidence>
<dbReference type="GO" id="GO:0005267">
    <property type="term" value="F:potassium channel activity"/>
    <property type="evidence" value="ECO:0007669"/>
    <property type="project" value="UniProtKB-KW"/>
</dbReference>
<evidence type="ECO:0000256" key="2">
    <source>
        <dbReference type="ARBA" id="ARBA00006920"/>
    </source>
</evidence>
<organism evidence="14 15">
    <name type="scientific">Alteromonas sediminis</name>
    <dbReference type="NCBI Taxonomy" id="2259342"/>
    <lineage>
        <taxon>Bacteria</taxon>
        <taxon>Pseudomonadati</taxon>
        <taxon>Pseudomonadota</taxon>
        <taxon>Gammaproteobacteria</taxon>
        <taxon>Alteromonadales</taxon>
        <taxon>Alteromonadaceae</taxon>
        <taxon>Alteromonas/Salinimonas group</taxon>
        <taxon>Alteromonas</taxon>
    </lineage>
</organism>